<comment type="caution">
    <text evidence="2">The sequence shown here is derived from an EMBL/GenBank/DDBJ whole genome shotgun (WGS) entry which is preliminary data.</text>
</comment>
<dbReference type="Proteomes" id="UP000324222">
    <property type="component" value="Unassembled WGS sequence"/>
</dbReference>
<evidence type="ECO:0000256" key="1">
    <source>
        <dbReference type="SAM" id="MobiDB-lite"/>
    </source>
</evidence>
<reference evidence="2 3" key="1">
    <citation type="submission" date="2019-05" db="EMBL/GenBank/DDBJ databases">
        <title>Another draft genome of Portunus trituberculatus and its Hox gene families provides insights of decapod evolution.</title>
        <authorList>
            <person name="Jeong J.-H."/>
            <person name="Song I."/>
            <person name="Kim S."/>
            <person name="Choi T."/>
            <person name="Kim D."/>
            <person name="Ryu S."/>
            <person name="Kim W."/>
        </authorList>
    </citation>
    <scope>NUCLEOTIDE SEQUENCE [LARGE SCALE GENOMIC DNA]</scope>
    <source>
        <tissue evidence="2">Muscle</tissue>
    </source>
</reference>
<evidence type="ECO:0000313" key="2">
    <source>
        <dbReference type="EMBL" id="MPC91825.1"/>
    </source>
</evidence>
<keyword evidence="3" id="KW-1185">Reference proteome</keyword>
<feature type="region of interest" description="Disordered" evidence="1">
    <location>
        <begin position="48"/>
        <end position="75"/>
    </location>
</feature>
<evidence type="ECO:0000313" key="3">
    <source>
        <dbReference type="Proteomes" id="UP000324222"/>
    </source>
</evidence>
<gene>
    <name evidence="2" type="ORF">E2C01_086885</name>
</gene>
<accession>A0A5B7JAY3</accession>
<organism evidence="2 3">
    <name type="scientific">Portunus trituberculatus</name>
    <name type="common">Swimming crab</name>
    <name type="synonym">Neptunus trituberculatus</name>
    <dbReference type="NCBI Taxonomy" id="210409"/>
    <lineage>
        <taxon>Eukaryota</taxon>
        <taxon>Metazoa</taxon>
        <taxon>Ecdysozoa</taxon>
        <taxon>Arthropoda</taxon>
        <taxon>Crustacea</taxon>
        <taxon>Multicrustacea</taxon>
        <taxon>Malacostraca</taxon>
        <taxon>Eumalacostraca</taxon>
        <taxon>Eucarida</taxon>
        <taxon>Decapoda</taxon>
        <taxon>Pleocyemata</taxon>
        <taxon>Brachyura</taxon>
        <taxon>Eubrachyura</taxon>
        <taxon>Portunoidea</taxon>
        <taxon>Portunidae</taxon>
        <taxon>Portuninae</taxon>
        <taxon>Portunus</taxon>
    </lineage>
</organism>
<feature type="region of interest" description="Disordered" evidence="1">
    <location>
        <begin position="1"/>
        <end position="20"/>
    </location>
</feature>
<sequence>MKTRHSTEGINYSSISSHPHSHFHTLTSLFIPPPSHLIAPDTLPPLILSDAEPRRRQRGTQPDLMQLNSDPILLP</sequence>
<proteinExistence type="predicted"/>
<dbReference type="EMBL" id="VSRR010089103">
    <property type="protein sequence ID" value="MPC91825.1"/>
    <property type="molecule type" value="Genomic_DNA"/>
</dbReference>
<protein>
    <submittedName>
        <fullName evidence="2">Uncharacterized protein</fullName>
    </submittedName>
</protein>
<dbReference type="AlphaFoldDB" id="A0A5B7JAY3"/>
<name>A0A5B7JAY3_PORTR</name>